<dbReference type="VEuPathDB" id="FungiDB:CXQ87_000551"/>
<dbReference type="InterPro" id="IPR029510">
    <property type="entry name" value="Ald_DH_CS_GLU"/>
</dbReference>
<dbReference type="GO" id="GO:0009450">
    <property type="term" value="P:gamma-aminobutyric acid catabolic process"/>
    <property type="evidence" value="ECO:0007669"/>
    <property type="project" value="UniProtKB-UniPathway"/>
</dbReference>
<feature type="transmembrane region" description="Helical" evidence="18">
    <location>
        <begin position="662"/>
        <end position="681"/>
    </location>
</feature>
<proteinExistence type="inferred from homology"/>
<accession>A0A2V1AIE8</accession>
<keyword evidence="14" id="KW-0863">Zinc-finger</keyword>
<evidence type="ECO:0000256" key="8">
    <source>
        <dbReference type="ARBA" id="ARBA00022786"/>
    </source>
</evidence>
<dbReference type="PANTHER" id="PTHR43353">
    <property type="entry name" value="SUCCINATE-SEMIALDEHYDE DEHYDROGENASE, MITOCHONDRIAL"/>
    <property type="match status" value="1"/>
</dbReference>
<feature type="active site" evidence="15">
    <location>
        <position position="1046"/>
    </location>
</feature>
<dbReference type="Gene3D" id="3.30.40.10">
    <property type="entry name" value="Zinc/RING finger domain, C3HC4 (zinc finger)"/>
    <property type="match status" value="1"/>
</dbReference>
<dbReference type="FunFam" id="3.40.309.10:FF:000004">
    <property type="entry name" value="Succinate-semialdehyde dehydrogenase I"/>
    <property type="match status" value="1"/>
</dbReference>
<evidence type="ECO:0000313" key="21">
    <source>
        <dbReference type="EMBL" id="PVH17658.1"/>
    </source>
</evidence>
<feature type="region of interest" description="Disordered" evidence="17">
    <location>
        <begin position="171"/>
        <end position="197"/>
    </location>
</feature>
<reference evidence="21 22" key="1">
    <citation type="submission" date="2017-12" db="EMBL/GenBank/DDBJ databases">
        <title>Genome Sequence of the Amphotericin B-resistant Candida duobushaemulonii strain, B09383.</title>
        <authorList>
            <person name="Chow N.A."/>
            <person name="Gade L."/>
            <person name="Batra D."/>
            <person name="Rowe L.A."/>
            <person name="Loparev V.N."/>
            <person name="Litvintseva A.P."/>
        </authorList>
    </citation>
    <scope>NUCLEOTIDE SEQUENCE [LARGE SCALE GENOMIC DNA]</scope>
    <source>
        <strain evidence="21 22">B09383</strain>
    </source>
</reference>
<dbReference type="Pfam" id="PF00171">
    <property type="entry name" value="Aldedh"/>
    <property type="match status" value="1"/>
</dbReference>
<comment type="catalytic activity">
    <reaction evidence="12">
        <text>succinate semialdehyde + NADP(+) + H2O = succinate + NADPH + 2 H(+)</text>
        <dbReference type="Rhea" id="RHEA:13213"/>
        <dbReference type="ChEBI" id="CHEBI:15377"/>
        <dbReference type="ChEBI" id="CHEBI:15378"/>
        <dbReference type="ChEBI" id="CHEBI:30031"/>
        <dbReference type="ChEBI" id="CHEBI:57706"/>
        <dbReference type="ChEBI" id="CHEBI:57783"/>
        <dbReference type="ChEBI" id="CHEBI:58349"/>
        <dbReference type="EC" id="1.2.1.16"/>
    </reaction>
</comment>
<dbReference type="Pfam" id="PF11145">
    <property type="entry name" value="DUF2921"/>
    <property type="match status" value="1"/>
</dbReference>
<dbReference type="GO" id="GO:0005737">
    <property type="term" value="C:cytoplasm"/>
    <property type="evidence" value="ECO:0007669"/>
    <property type="project" value="TreeGrafter"/>
</dbReference>
<dbReference type="SMART" id="SM00184">
    <property type="entry name" value="RING"/>
    <property type="match status" value="1"/>
</dbReference>
<keyword evidence="11 18" id="KW-0472">Membrane</keyword>
<evidence type="ECO:0000313" key="22">
    <source>
        <dbReference type="Proteomes" id="UP000244406"/>
    </source>
</evidence>
<evidence type="ECO:0000256" key="9">
    <source>
        <dbReference type="ARBA" id="ARBA00022989"/>
    </source>
</evidence>
<dbReference type="Gene3D" id="3.40.605.10">
    <property type="entry name" value="Aldehyde Dehydrogenase, Chain A, domain 1"/>
    <property type="match status" value="1"/>
</dbReference>
<evidence type="ECO:0000256" key="7">
    <source>
        <dbReference type="ARBA" id="ARBA00022692"/>
    </source>
</evidence>
<evidence type="ECO:0000256" key="2">
    <source>
        <dbReference type="ARBA" id="ARBA00004127"/>
    </source>
</evidence>
<evidence type="ECO:0000256" key="1">
    <source>
        <dbReference type="ARBA" id="ARBA00000900"/>
    </source>
</evidence>
<evidence type="ECO:0000256" key="6">
    <source>
        <dbReference type="ARBA" id="ARBA00022679"/>
    </source>
</evidence>
<dbReference type="EMBL" id="PKFP01000008">
    <property type="protein sequence ID" value="PVH17658.1"/>
    <property type="molecule type" value="Genomic_DNA"/>
</dbReference>
<evidence type="ECO:0000256" key="3">
    <source>
        <dbReference type="ARBA" id="ARBA00004906"/>
    </source>
</evidence>
<feature type="chain" id="PRO_5016161123" description="RING-type domain-containing protein" evidence="19">
    <location>
        <begin position="25"/>
        <end position="1268"/>
    </location>
</feature>
<gene>
    <name evidence="21" type="ORF">CXQ87_000551</name>
</gene>
<feature type="transmembrane region" description="Helical" evidence="18">
    <location>
        <begin position="628"/>
        <end position="650"/>
    </location>
</feature>
<dbReference type="UniPathway" id="UPA00733"/>
<dbReference type="Proteomes" id="UP000244406">
    <property type="component" value="Unassembled WGS sequence"/>
</dbReference>
<dbReference type="GeneID" id="37000553"/>
<evidence type="ECO:0000259" key="20">
    <source>
        <dbReference type="PROSITE" id="PS50089"/>
    </source>
</evidence>
<keyword evidence="22" id="KW-1185">Reference proteome</keyword>
<dbReference type="SUPFAM" id="SSF53720">
    <property type="entry name" value="ALDH-like"/>
    <property type="match status" value="1"/>
</dbReference>
<dbReference type="Pfam" id="PF13639">
    <property type="entry name" value="zf-RING_2"/>
    <property type="match status" value="1"/>
</dbReference>
<dbReference type="InterPro" id="IPR015590">
    <property type="entry name" value="Aldehyde_DH_dom"/>
</dbReference>
<evidence type="ECO:0000256" key="10">
    <source>
        <dbReference type="ARBA" id="ARBA00023002"/>
    </source>
</evidence>
<comment type="catalytic activity">
    <reaction evidence="1">
        <text>S-ubiquitinyl-[E2 ubiquitin-conjugating enzyme]-L-cysteine + [acceptor protein]-L-lysine = [E2 ubiquitin-conjugating enzyme]-L-cysteine + N(6)-ubiquitinyl-[acceptor protein]-L-lysine.</text>
        <dbReference type="EC" id="2.3.2.27"/>
    </reaction>
</comment>
<dbReference type="GO" id="GO:0012505">
    <property type="term" value="C:endomembrane system"/>
    <property type="evidence" value="ECO:0007669"/>
    <property type="project" value="UniProtKB-SubCell"/>
</dbReference>
<dbReference type="AlphaFoldDB" id="A0A2V1AIE8"/>
<feature type="domain" description="RING-type" evidence="20">
    <location>
        <begin position="739"/>
        <end position="798"/>
    </location>
</feature>
<feature type="transmembrane region" description="Helical" evidence="18">
    <location>
        <begin position="469"/>
        <end position="487"/>
    </location>
</feature>
<comment type="pathway">
    <text evidence="4">Amino-acid degradation; 4-aminobutanoate degradation.</text>
</comment>
<dbReference type="InterPro" id="IPR001841">
    <property type="entry name" value="Znf_RING"/>
</dbReference>
<dbReference type="InterPro" id="IPR016163">
    <property type="entry name" value="Ald_DH_C"/>
</dbReference>
<evidence type="ECO:0000256" key="4">
    <source>
        <dbReference type="ARBA" id="ARBA00005176"/>
    </source>
</evidence>
<evidence type="ECO:0000256" key="14">
    <source>
        <dbReference type="PROSITE-ProRule" id="PRU00175"/>
    </source>
</evidence>
<keyword evidence="7 18" id="KW-0812">Transmembrane</keyword>
<dbReference type="GO" id="GO:0016567">
    <property type="term" value="P:protein ubiquitination"/>
    <property type="evidence" value="ECO:0007669"/>
    <property type="project" value="UniProtKB-UniPathway"/>
</dbReference>
<dbReference type="InterPro" id="IPR013083">
    <property type="entry name" value="Znf_RING/FYVE/PHD"/>
</dbReference>
<dbReference type="PROSITE" id="PS00687">
    <property type="entry name" value="ALDEHYDE_DEHYDR_GLU"/>
    <property type="match status" value="1"/>
</dbReference>
<evidence type="ECO:0000256" key="18">
    <source>
        <dbReference type="SAM" id="Phobius"/>
    </source>
</evidence>
<name>A0A2V1AIE8_9ASCO</name>
<keyword evidence="6" id="KW-0808">Transferase</keyword>
<comment type="similarity">
    <text evidence="5 16">Belongs to the aldehyde dehydrogenase family.</text>
</comment>
<evidence type="ECO:0000256" key="5">
    <source>
        <dbReference type="ARBA" id="ARBA00009986"/>
    </source>
</evidence>
<dbReference type="Gene3D" id="3.40.309.10">
    <property type="entry name" value="Aldehyde Dehydrogenase, Chain A, domain 2"/>
    <property type="match status" value="1"/>
</dbReference>
<keyword evidence="10 16" id="KW-0560">Oxidoreductase</keyword>
<dbReference type="InterPro" id="IPR021319">
    <property type="entry name" value="DUF2921"/>
</dbReference>
<dbReference type="GO" id="GO:0008270">
    <property type="term" value="F:zinc ion binding"/>
    <property type="evidence" value="ECO:0007669"/>
    <property type="project" value="UniProtKB-KW"/>
</dbReference>
<keyword evidence="9 18" id="KW-1133">Transmembrane helix</keyword>
<dbReference type="NCBIfam" id="TIGR01780">
    <property type="entry name" value="SSADH"/>
    <property type="match status" value="1"/>
</dbReference>
<dbReference type="CDD" id="cd07103">
    <property type="entry name" value="ALDH_F5_SSADH_GabD"/>
    <property type="match status" value="1"/>
</dbReference>
<comment type="caution">
    <text evidence="21">The sequence shown here is derived from an EMBL/GenBank/DDBJ whole genome shotgun (WGS) entry which is preliminary data.</text>
</comment>
<feature type="region of interest" description="Disordered" evidence="17">
    <location>
        <begin position="519"/>
        <end position="549"/>
    </location>
</feature>
<organism evidence="21 22">
    <name type="scientific">Candidozyma duobushaemuli</name>
    <dbReference type="NCBI Taxonomy" id="1231522"/>
    <lineage>
        <taxon>Eukaryota</taxon>
        <taxon>Fungi</taxon>
        <taxon>Dikarya</taxon>
        <taxon>Ascomycota</taxon>
        <taxon>Saccharomycotina</taxon>
        <taxon>Pichiomycetes</taxon>
        <taxon>Metschnikowiaceae</taxon>
        <taxon>Candidozyma</taxon>
    </lineage>
</organism>
<keyword evidence="8" id="KW-0833">Ubl conjugation pathway</keyword>
<evidence type="ECO:0000256" key="16">
    <source>
        <dbReference type="RuleBase" id="RU003345"/>
    </source>
</evidence>
<comment type="subcellular location">
    <subcellularLocation>
        <location evidence="2">Endomembrane system</location>
        <topology evidence="2">Multi-pass membrane protein</topology>
    </subcellularLocation>
</comment>
<dbReference type="GO" id="GO:0004777">
    <property type="term" value="F:succinate-semialdehyde dehydrogenase (NAD+) activity"/>
    <property type="evidence" value="ECO:0007669"/>
    <property type="project" value="TreeGrafter"/>
</dbReference>
<comment type="pathway">
    <text evidence="3">Protein modification; protein ubiquitination.</text>
</comment>
<feature type="transmembrane region" description="Helical" evidence="18">
    <location>
        <begin position="439"/>
        <end position="463"/>
    </location>
</feature>
<dbReference type="GO" id="GO:0051603">
    <property type="term" value="P:proteolysis involved in protein catabolic process"/>
    <property type="evidence" value="ECO:0007669"/>
    <property type="project" value="UniProtKB-ARBA"/>
</dbReference>
<keyword evidence="14" id="KW-0862">Zinc</keyword>
<dbReference type="InterPro" id="IPR016161">
    <property type="entry name" value="Ald_DH/histidinol_DH"/>
</dbReference>
<keyword evidence="19" id="KW-0732">Signal</keyword>
<evidence type="ECO:0000256" key="11">
    <source>
        <dbReference type="ARBA" id="ARBA00023136"/>
    </source>
</evidence>
<evidence type="ECO:0000256" key="12">
    <source>
        <dbReference type="ARBA" id="ARBA00050387"/>
    </source>
</evidence>
<dbReference type="UniPathway" id="UPA00143"/>
<feature type="signal peptide" evidence="19">
    <location>
        <begin position="1"/>
        <end position="24"/>
    </location>
</feature>
<evidence type="ECO:0000256" key="17">
    <source>
        <dbReference type="SAM" id="MobiDB-lite"/>
    </source>
</evidence>
<dbReference type="InterPro" id="IPR050740">
    <property type="entry name" value="Aldehyde_DH_Superfamily"/>
</dbReference>
<dbReference type="GO" id="GO:0061630">
    <property type="term" value="F:ubiquitin protein ligase activity"/>
    <property type="evidence" value="ECO:0007669"/>
    <property type="project" value="UniProtKB-EC"/>
</dbReference>
<evidence type="ECO:0000256" key="15">
    <source>
        <dbReference type="PROSITE-ProRule" id="PRU10007"/>
    </source>
</evidence>
<dbReference type="PANTHER" id="PTHR43353:SF5">
    <property type="entry name" value="SUCCINATE-SEMIALDEHYDE DEHYDROGENASE, MITOCHONDRIAL"/>
    <property type="match status" value="1"/>
</dbReference>
<dbReference type="InterPro" id="IPR016162">
    <property type="entry name" value="Ald_DH_N"/>
</dbReference>
<dbReference type="FunFam" id="3.40.605.10:FF:000005">
    <property type="entry name" value="Succinate-semialdehyde dehydrogenase I"/>
    <property type="match status" value="1"/>
</dbReference>
<dbReference type="InterPro" id="IPR010102">
    <property type="entry name" value="Succ_semiAld_DH"/>
</dbReference>
<dbReference type="PROSITE" id="PS50089">
    <property type="entry name" value="ZF_RING_2"/>
    <property type="match status" value="1"/>
</dbReference>
<keyword evidence="14" id="KW-0479">Metal-binding</keyword>
<evidence type="ECO:0000256" key="13">
    <source>
        <dbReference type="ARBA" id="ARBA00052698"/>
    </source>
</evidence>
<comment type="catalytic activity">
    <reaction evidence="13">
        <text>succinate semialdehyde + NAD(+) + H2O = succinate + NADH + 2 H(+)</text>
        <dbReference type="Rhea" id="RHEA:13217"/>
        <dbReference type="ChEBI" id="CHEBI:15377"/>
        <dbReference type="ChEBI" id="CHEBI:15378"/>
        <dbReference type="ChEBI" id="CHEBI:30031"/>
        <dbReference type="ChEBI" id="CHEBI:57540"/>
        <dbReference type="ChEBI" id="CHEBI:57706"/>
        <dbReference type="ChEBI" id="CHEBI:57945"/>
        <dbReference type="EC" id="1.2.1.16"/>
    </reaction>
</comment>
<protein>
    <recommendedName>
        <fullName evidence="20">RING-type domain-containing protein</fullName>
    </recommendedName>
</protein>
<feature type="transmembrane region" description="Helical" evidence="18">
    <location>
        <begin position="410"/>
        <end position="427"/>
    </location>
</feature>
<sequence length="1268" mass="142738">MVDRQTILLVIIMVMLFTLPPGSDQPLASEDRAVLQKFKSSLIQSRKEVLDSQYWLGYGNLTGLKLSYQDNLKKKNVSLWPFREYSKKNPWKEREQDSLLPDEVSKRVKENWGNDPVLSGDDHAYPLNISGHLFGDFDVVKPDKALKPFRMRLPRYLKEYYSLYKQEKYEEERQRYESDPESNSPPQEIEGSKEKAGNITTYKEGVIELELHSLGYNFMNPELSDFVKQNPKSKIDDSVVVTMSMNLKDYPEKHDDEFKMLGVYYQSMGALIASTKSAKFEGGHALPHFTMNEENFNISKALMSQIVNVTDIEQEVSIDDMNNAIERSQDQCEYITYFQLERTDFTKDQLRAIDDELFSPQGAPIPKKLPQLEISHAILYSPDCGILLENKKSEVFSGLRSEISKTRSRQMAIGVLLLAVIELNLLLRQMKRCRSPGQLSNVSSVTVSLLGFWTSVTLVYFLLRSLQQSELYILLTCVSVIASILCLHEMRLLVGIFTAQENERGTNWWEILRGSSVEGQSNREGEDAPAGGNQPNEDTVAAPAPATTPATAAPQVNTVQQLSDEARYPNMIFFAGFALTCIAMMLISSITRWRISYRRTAEYVILIFFNSYWVPQFFRSTLKNRVRVFSWEYAIGTSLVRFIPVFYMCLDKNNAIRHHYDPVMAMVVFSWIFTQLFFLYLQDCLGARFWVKEKWLPEQYNYHPIISIKDLESGFSSDIVANMKPQTADKDLAICDIDCAICMSTLQVPVVSGEVSSVSKKNVDSMMKEVMVTPCRHIFHDKCLEDWMVYKLQCPLLKTKPYINGEWIESKASKTFDVVDPATEEVIATLPDQTPEEIDHAIKITRDAFDSYKKTNVVDRSRWLRNWYDLMLENLDDLATLITMENGKCLNDALGEVKYAASYFEWFSEEAKRNYGHTIQPANSNNKIITYKQPVGVVGLLCPFNFPAAMGARKAAPALAVGCTCIMKPDAQTPLTALAMAHLADKAGFPKGVFNVVLSSVESTPVCGTKFCESPLIKKVSFTGSTPVGKLLMKQSSSTLKKLSMELGGNAPIVVFEDAKLDQAVEQAIASKFRSLGQTCVCANRIYVQAGIYDEFCSRFAEKVKSFKIGNGFEKGVTHGCLINTRAIDKVEEHVRDAVGKGAEILVEGGRLSDLGKHFYSPYVLGKATKEMNCFGEETFETQEEVVAECNDTPFGLAAYVFSESLNRVWQVSEALETGMVSVNSGIFTDAALPFGGVKESGFGREGSLYGMDDYTVVKSVSLGNVYG</sequence>
<dbReference type="RefSeq" id="XP_025338598.1">
    <property type="nucleotide sequence ID" value="XM_025479125.1"/>
</dbReference>
<feature type="transmembrane region" description="Helical" evidence="18">
    <location>
        <begin position="571"/>
        <end position="590"/>
    </location>
</feature>
<evidence type="ECO:0000256" key="19">
    <source>
        <dbReference type="SAM" id="SignalP"/>
    </source>
</evidence>
<dbReference type="SUPFAM" id="SSF57850">
    <property type="entry name" value="RING/U-box"/>
    <property type="match status" value="1"/>
</dbReference>